<feature type="compositionally biased region" description="Polar residues" evidence="1">
    <location>
        <begin position="16"/>
        <end position="25"/>
    </location>
</feature>
<protein>
    <submittedName>
        <fullName evidence="2">37110_t:CDS:1</fullName>
    </submittedName>
</protein>
<proteinExistence type="predicted"/>
<evidence type="ECO:0000313" key="3">
    <source>
        <dbReference type="Proteomes" id="UP000789901"/>
    </source>
</evidence>
<sequence>MQRVRAKEEELVKAQEASTQASSEDNLVEFMNPRKVTGKGRPKGTSHYSESTPQKTSSKKKREYTCGFCKEPDHNITTCPDRR</sequence>
<dbReference type="Proteomes" id="UP000789901">
    <property type="component" value="Unassembled WGS sequence"/>
</dbReference>
<dbReference type="EMBL" id="CAJVQB010002400">
    <property type="protein sequence ID" value="CAG8573364.1"/>
    <property type="molecule type" value="Genomic_DNA"/>
</dbReference>
<comment type="caution">
    <text evidence="2">The sequence shown here is derived from an EMBL/GenBank/DDBJ whole genome shotgun (WGS) entry which is preliminary data.</text>
</comment>
<evidence type="ECO:0000313" key="2">
    <source>
        <dbReference type="EMBL" id="CAG8573364.1"/>
    </source>
</evidence>
<feature type="region of interest" description="Disordered" evidence="1">
    <location>
        <begin position="1"/>
        <end position="64"/>
    </location>
</feature>
<reference evidence="2 3" key="1">
    <citation type="submission" date="2021-06" db="EMBL/GenBank/DDBJ databases">
        <authorList>
            <person name="Kallberg Y."/>
            <person name="Tangrot J."/>
            <person name="Rosling A."/>
        </authorList>
    </citation>
    <scope>NUCLEOTIDE SEQUENCE [LARGE SCALE GENOMIC DNA]</scope>
    <source>
        <strain evidence="2 3">120-4 pot B 10/14</strain>
    </source>
</reference>
<organism evidence="2 3">
    <name type="scientific">Gigaspora margarita</name>
    <dbReference type="NCBI Taxonomy" id="4874"/>
    <lineage>
        <taxon>Eukaryota</taxon>
        <taxon>Fungi</taxon>
        <taxon>Fungi incertae sedis</taxon>
        <taxon>Mucoromycota</taxon>
        <taxon>Glomeromycotina</taxon>
        <taxon>Glomeromycetes</taxon>
        <taxon>Diversisporales</taxon>
        <taxon>Gigasporaceae</taxon>
        <taxon>Gigaspora</taxon>
    </lineage>
</organism>
<accession>A0ABN7UEM5</accession>
<feature type="compositionally biased region" description="Polar residues" evidence="1">
    <location>
        <begin position="46"/>
        <end position="56"/>
    </location>
</feature>
<keyword evidence="3" id="KW-1185">Reference proteome</keyword>
<gene>
    <name evidence="2" type="ORF">GMARGA_LOCUS5596</name>
</gene>
<feature type="compositionally biased region" description="Basic and acidic residues" evidence="1">
    <location>
        <begin position="1"/>
        <end position="13"/>
    </location>
</feature>
<name>A0ABN7UEM5_GIGMA</name>
<evidence type="ECO:0000256" key="1">
    <source>
        <dbReference type="SAM" id="MobiDB-lite"/>
    </source>
</evidence>